<accession>Q8CVA6</accession>
<keyword evidence="1" id="KW-0472">Membrane</keyword>
<dbReference type="eggNOG" id="ENOG5032VH8">
    <property type="taxonomic scope" value="Bacteria"/>
</dbReference>
<dbReference type="EMBL" id="BA000028">
    <property type="protein sequence ID" value="BAC12807.1"/>
    <property type="molecule type" value="Genomic_DNA"/>
</dbReference>
<dbReference type="Proteomes" id="UP000000822">
    <property type="component" value="Chromosome"/>
</dbReference>
<gene>
    <name evidence="2" type="ordered locus">OB0851</name>
</gene>
<protein>
    <submittedName>
        <fullName evidence="2">Uncharacterized protein</fullName>
    </submittedName>
</protein>
<dbReference type="KEGG" id="oih:OB0851"/>
<feature type="transmembrane region" description="Helical" evidence="1">
    <location>
        <begin position="9"/>
        <end position="26"/>
    </location>
</feature>
<evidence type="ECO:0000256" key="1">
    <source>
        <dbReference type="SAM" id="Phobius"/>
    </source>
</evidence>
<dbReference type="InterPro" id="IPR046208">
    <property type="entry name" value="DUF6241"/>
</dbReference>
<keyword evidence="1" id="KW-1133">Transmembrane helix</keyword>
<dbReference type="NCBIfam" id="NF005267">
    <property type="entry name" value="PRK06770.1-3"/>
    <property type="match status" value="1"/>
</dbReference>
<dbReference type="STRING" id="221109.gene:10733072"/>
<name>Q8CVA6_OCEIH</name>
<dbReference type="HOGENOM" id="CLU_113610_0_0_9"/>
<dbReference type="RefSeq" id="WP_011065257.1">
    <property type="nucleotide sequence ID" value="NC_004193.1"/>
</dbReference>
<reference evidence="2 3" key="1">
    <citation type="journal article" date="2001" name="FEMS Microbiol. Lett.">
        <title>Oceanobacillus iheyensis gen. nov., sp. nov., a deep-sea extremely halotolerant and alkaliphilic species isolated from a depth of 1050 m on the Iheya Ridge.</title>
        <authorList>
            <person name="Lu J."/>
            <person name="Nogi Y."/>
            <person name="Takami H."/>
        </authorList>
    </citation>
    <scope>NUCLEOTIDE SEQUENCE [LARGE SCALE GENOMIC DNA]</scope>
    <source>
        <strain evidence="3">DSM 14371 / CIP 107618 / JCM 11309 / KCTC 3954 / HTE831</strain>
    </source>
</reference>
<evidence type="ECO:0000313" key="2">
    <source>
        <dbReference type="EMBL" id="BAC12807.1"/>
    </source>
</evidence>
<dbReference type="OrthoDB" id="1932566at2"/>
<keyword evidence="3" id="KW-1185">Reference proteome</keyword>
<keyword evidence="1" id="KW-0812">Transmembrane</keyword>
<sequence>MKKKWVKPTIILGTVLILLFGFLIFYDQVEKFETNATIKNSDENEEKEVVEKDPLISEETKENANPFGDMVSASGMNRERLIKYMHFMSHQKVEAQSKWGFYEITDDRIAFLQESFNTIDSNAFEVKERASIRNILDRWSNGDFSQVDSDHNTLYRNSHEDEDRGMATGILSEDQEKNFIENNKDFSKIRGINRFDDE</sequence>
<organism evidence="2 3">
    <name type="scientific">Oceanobacillus iheyensis (strain DSM 14371 / CIP 107618 / JCM 11309 / KCTC 3954 / HTE831)</name>
    <dbReference type="NCBI Taxonomy" id="221109"/>
    <lineage>
        <taxon>Bacteria</taxon>
        <taxon>Bacillati</taxon>
        <taxon>Bacillota</taxon>
        <taxon>Bacilli</taxon>
        <taxon>Bacillales</taxon>
        <taxon>Bacillaceae</taxon>
        <taxon>Oceanobacillus</taxon>
    </lineage>
</organism>
<proteinExistence type="predicted"/>
<dbReference type="Pfam" id="PF19754">
    <property type="entry name" value="DUF6241"/>
    <property type="match status" value="1"/>
</dbReference>
<evidence type="ECO:0000313" key="3">
    <source>
        <dbReference type="Proteomes" id="UP000000822"/>
    </source>
</evidence>
<dbReference type="AlphaFoldDB" id="Q8CVA6"/>
<reference evidence="2 3" key="2">
    <citation type="journal article" date="2002" name="Nucleic Acids Res.">
        <title>Genome sequence of Oceanobacillus iheyensis isolated from the Iheya Ridge and its unexpected adaptive capabilities to extreme environments.</title>
        <authorList>
            <person name="Takami H."/>
            <person name="Takaki Y."/>
            <person name="Uchiyama I."/>
        </authorList>
    </citation>
    <scope>NUCLEOTIDE SEQUENCE [LARGE SCALE GENOMIC DNA]</scope>
    <source>
        <strain evidence="3">DSM 14371 / CIP 107618 / JCM 11309 / KCTC 3954 / HTE831</strain>
    </source>
</reference>